<evidence type="ECO:0000256" key="6">
    <source>
        <dbReference type="ARBA" id="ARBA00022847"/>
    </source>
</evidence>
<dbReference type="PANTHER" id="PTHR48086">
    <property type="entry name" value="SODIUM/PROLINE SYMPORTER-RELATED"/>
    <property type="match status" value="1"/>
</dbReference>
<evidence type="ECO:0000313" key="15">
    <source>
        <dbReference type="EMBL" id="GLR27646.1"/>
    </source>
</evidence>
<dbReference type="CDD" id="cd11475">
    <property type="entry name" value="SLC5sbd_PutP"/>
    <property type="match status" value="1"/>
</dbReference>
<evidence type="ECO:0000256" key="8">
    <source>
        <dbReference type="ARBA" id="ARBA00023053"/>
    </source>
</evidence>
<evidence type="ECO:0000256" key="10">
    <source>
        <dbReference type="ARBA" id="ARBA00023136"/>
    </source>
</evidence>
<evidence type="ECO:0000256" key="1">
    <source>
        <dbReference type="ARBA" id="ARBA00004651"/>
    </source>
</evidence>
<evidence type="ECO:0000256" key="4">
    <source>
        <dbReference type="ARBA" id="ARBA00022475"/>
    </source>
</evidence>
<keyword evidence="7 14" id="KW-1133">Transmembrane helix</keyword>
<keyword evidence="9 14" id="KW-0406">Ion transport</keyword>
<name>A0ABQ5YUP3_9BURK</name>
<keyword evidence="3 14" id="KW-0813">Transport</keyword>
<feature type="transmembrane region" description="Helical" evidence="14">
    <location>
        <begin position="391"/>
        <end position="409"/>
    </location>
</feature>
<comment type="subcellular location">
    <subcellularLocation>
        <location evidence="14">Cell inner membrane</location>
        <topology evidence="14">Multi-pass membrane protein</topology>
    </subcellularLocation>
    <subcellularLocation>
        <location evidence="1">Cell membrane</location>
        <topology evidence="1">Multi-pass membrane protein</topology>
    </subcellularLocation>
</comment>
<feature type="transmembrane region" description="Helical" evidence="14">
    <location>
        <begin position="192"/>
        <end position="216"/>
    </location>
</feature>
<evidence type="ECO:0000256" key="3">
    <source>
        <dbReference type="ARBA" id="ARBA00022448"/>
    </source>
</evidence>
<keyword evidence="8 14" id="KW-0915">Sodium</keyword>
<organism evidence="15 16">
    <name type="scientific">Limnobacter litoralis</name>
    <dbReference type="NCBI Taxonomy" id="481366"/>
    <lineage>
        <taxon>Bacteria</taxon>
        <taxon>Pseudomonadati</taxon>
        <taxon>Pseudomonadota</taxon>
        <taxon>Betaproteobacteria</taxon>
        <taxon>Burkholderiales</taxon>
        <taxon>Burkholderiaceae</taxon>
        <taxon>Limnobacter</taxon>
    </lineage>
</organism>
<dbReference type="RefSeq" id="WP_284282486.1">
    <property type="nucleotide sequence ID" value="NZ_BSOJ01000032.1"/>
</dbReference>
<keyword evidence="14" id="KW-0029">Amino-acid transport</keyword>
<keyword evidence="10 14" id="KW-0472">Membrane</keyword>
<accession>A0ABQ5YUP3</accession>
<evidence type="ECO:0000256" key="11">
    <source>
        <dbReference type="ARBA" id="ARBA00023201"/>
    </source>
</evidence>
<keyword evidence="14" id="KW-0997">Cell inner membrane</keyword>
<feature type="transmembrane region" description="Helical" evidence="14">
    <location>
        <begin position="76"/>
        <end position="94"/>
    </location>
</feature>
<evidence type="ECO:0000256" key="7">
    <source>
        <dbReference type="ARBA" id="ARBA00022989"/>
    </source>
</evidence>
<gene>
    <name evidence="15" type="primary">putP</name>
    <name evidence="15" type="ORF">GCM10007875_27370</name>
</gene>
<evidence type="ECO:0000256" key="2">
    <source>
        <dbReference type="ARBA" id="ARBA00006434"/>
    </source>
</evidence>
<dbReference type="PANTHER" id="PTHR48086:SF3">
    <property type="entry name" value="SODIUM_PROLINE SYMPORTER"/>
    <property type="match status" value="1"/>
</dbReference>
<dbReference type="Proteomes" id="UP001156664">
    <property type="component" value="Unassembled WGS sequence"/>
</dbReference>
<dbReference type="Gene3D" id="1.20.1730.10">
    <property type="entry name" value="Sodium/glucose cotransporter"/>
    <property type="match status" value="1"/>
</dbReference>
<feature type="transmembrane region" description="Helical" evidence="14">
    <location>
        <begin position="447"/>
        <end position="467"/>
    </location>
</feature>
<comment type="similarity">
    <text evidence="2 13">Belongs to the sodium:solute symporter (SSF) (TC 2.A.21) family.</text>
</comment>
<dbReference type="Pfam" id="PF00474">
    <property type="entry name" value="SSF"/>
    <property type="match status" value="1"/>
</dbReference>
<evidence type="ECO:0000256" key="9">
    <source>
        <dbReference type="ARBA" id="ARBA00023065"/>
    </source>
</evidence>
<dbReference type="InterPro" id="IPR011851">
    <property type="entry name" value="Na/Pro_symporter"/>
</dbReference>
<feature type="transmembrane region" description="Helical" evidence="14">
    <location>
        <begin position="6"/>
        <end position="25"/>
    </location>
</feature>
<protein>
    <recommendedName>
        <fullName evidence="14">Sodium/proline symporter</fullName>
    </recommendedName>
    <alternativeName>
        <fullName evidence="14">Proline permease</fullName>
    </alternativeName>
</protein>
<comment type="function">
    <text evidence="14">Catalyzes the sodium-dependent uptake of extracellular L-proline.</text>
</comment>
<keyword evidence="16" id="KW-1185">Reference proteome</keyword>
<feature type="transmembrane region" description="Helical" evidence="14">
    <location>
        <begin position="236"/>
        <end position="258"/>
    </location>
</feature>
<evidence type="ECO:0000256" key="13">
    <source>
        <dbReference type="RuleBase" id="RU362091"/>
    </source>
</evidence>
<dbReference type="PROSITE" id="PS50283">
    <property type="entry name" value="NA_SOLUT_SYMP_3"/>
    <property type="match status" value="1"/>
</dbReference>
<keyword evidence="5 14" id="KW-0812">Transmembrane</keyword>
<feature type="transmembrane region" description="Helical" evidence="14">
    <location>
        <begin position="421"/>
        <end position="441"/>
    </location>
</feature>
<feature type="transmembrane region" description="Helical" evidence="14">
    <location>
        <begin position="368"/>
        <end position="385"/>
    </location>
</feature>
<evidence type="ECO:0000313" key="16">
    <source>
        <dbReference type="Proteomes" id="UP001156664"/>
    </source>
</evidence>
<feature type="transmembrane region" description="Helical" evidence="14">
    <location>
        <begin position="46"/>
        <end position="70"/>
    </location>
</feature>
<keyword evidence="11 14" id="KW-0739">Sodium transport</keyword>
<feature type="transmembrane region" description="Helical" evidence="14">
    <location>
        <begin position="161"/>
        <end position="180"/>
    </location>
</feature>
<reference evidence="16" key="1">
    <citation type="journal article" date="2019" name="Int. J. Syst. Evol. Microbiol.">
        <title>The Global Catalogue of Microorganisms (GCM) 10K type strain sequencing project: providing services to taxonomists for standard genome sequencing and annotation.</title>
        <authorList>
            <consortium name="The Broad Institute Genomics Platform"/>
            <consortium name="The Broad Institute Genome Sequencing Center for Infectious Disease"/>
            <person name="Wu L."/>
            <person name="Ma J."/>
        </authorList>
    </citation>
    <scope>NUCLEOTIDE SEQUENCE [LARGE SCALE GENOMIC DNA]</scope>
    <source>
        <strain evidence="16">NBRC 105857</strain>
    </source>
</reference>
<dbReference type="InterPro" id="IPR001734">
    <property type="entry name" value="Na/solute_symporter"/>
</dbReference>
<sequence>MNGTLGLAIAFFGCLLVVLLIGLSSSRLAQDSAADYFVASRSMPPWLVGLSAVATNNSGYMFIGLIGYTYTVGLQSIWLMVGWITGDLIASLIAHERLRDEAHAQDAKGIISVLTRWGGQNRRAWQVVASVVSVLFLSVYSASQIAAGGKALQGLLDIPSVYGMVMVAAVVLAYSIAGGIRASIWTDAAQSVLMVISMLFLLVAAVEHLGGLGPVIDQAQAIDGFMSLSPTGLDVPGWYGIVAFIVGWMFAGSAALGQPHIVSRFLALKETRQMNRVRMWYYAYYILFYSFATCVGLLSRLYFTHGADFDAEMALPDMARDLLPGWLAGLMLAGIFSATMSTADSLVLSCSSALTQDLPKKPIETKGLIKLATAFTTVLALVIAVSSNQSVFSLVVWAWGTLGAAFVPVMMMQIMGRRLSAIQMLVVSVLGVLATVVWKFQGYPGSFYEGAFGMVVGLSTGLVLSGFSRQNHLNGGG</sequence>
<evidence type="ECO:0000256" key="5">
    <source>
        <dbReference type="ARBA" id="ARBA00022692"/>
    </source>
</evidence>
<comment type="caution">
    <text evidence="15">The sequence shown here is derived from an EMBL/GenBank/DDBJ whole genome shotgun (WGS) entry which is preliminary data.</text>
</comment>
<dbReference type="EMBL" id="BSOJ01000032">
    <property type="protein sequence ID" value="GLR27646.1"/>
    <property type="molecule type" value="Genomic_DNA"/>
</dbReference>
<keyword evidence="4" id="KW-1003">Cell membrane</keyword>
<evidence type="ECO:0000256" key="14">
    <source>
        <dbReference type="RuleBase" id="RU366012"/>
    </source>
</evidence>
<feature type="transmembrane region" description="Helical" evidence="14">
    <location>
        <begin position="279"/>
        <end position="303"/>
    </location>
</feature>
<keyword evidence="6 14" id="KW-0769">Symport</keyword>
<dbReference type="InterPro" id="IPR038377">
    <property type="entry name" value="Na/Glc_symporter_sf"/>
</dbReference>
<comment type="catalytic activity">
    <reaction evidence="12">
        <text>L-proline(in) + Na(+)(in) = L-proline(out) + Na(+)(out)</text>
        <dbReference type="Rhea" id="RHEA:28967"/>
        <dbReference type="ChEBI" id="CHEBI:29101"/>
        <dbReference type="ChEBI" id="CHEBI:60039"/>
    </reaction>
</comment>
<dbReference type="InterPro" id="IPR050277">
    <property type="entry name" value="Sodium:Solute_Symporter"/>
</dbReference>
<proteinExistence type="inferred from homology"/>
<evidence type="ECO:0000256" key="12">
    <source>
        <dbReference type="ARBA" id="ARBA00033708"/>
    </source>
</evidence>
<feature type="transmembrane region" description="Helical" evidence="14">
    <location>
        <begin position="323"/>
        <end position="347"/>
    </location>
</feature>
<feature type="transmembrane region" description="Helical" evidence="14">
    <location>
        <begin position="124"/>
        <end position="141"/>
    </location>
</feature>